<reference evidence="1" key="1">
    <citation type="journal article" date="2016" name="Sci. Rep.">
        <title>Molecular characterization of firefly nuptial gifts: a multi-omics approach sheds light on postcopulatory sexual selection.</title>
        <authorList>
            <person name="Al-Wathiqui N."/>
            <person name="Fallon T.R."/>
            <person name="South A."/>
            <person name="Weng J.K."/>
            <person name="Lewis S.M."/>
        </authorList>
    </citation>
    <scope>NUCLEOTIDE SEQUENCE</scope>
</reference>
<sequence>MTVPYSATLAWTGLTKARGEKSRVIQQMSPRPKANVLRDRAIVGWGLIANAQLVRSYRDNGNQIRTRIKKRRVKAVRSEVPLILKPASSPKGWYGYQLKDGVEK</sequence>
<name>A0A1Y1N8I2_PHOPY</name>
<evidence type="ECO:0000313" key="1">
    <source>
        <dbReference type="EMBL" id="JAV94211.1"/>
    </source>
</evidence>
<organism evidence="1">
    <name type="scientific">Photinus pyralis</name>
    <name type="common">Common eastern firefly</name>
    <name type="synonym">Lampyris pyralis</name>
    <dbReference type="NCBI Taxonomy" id="7054"/>
    <lineage>
        <taxon>Eukaryota</taxon>
        <taxon>Metazoa</taxon>
        <taxon>Ecdysozoa</taxon>
        <taxon>Arthropoda</taxon>
        <taxon>Hexapoda</taxon>
        <taxon>Insecta</taxon>
        <taxon>Pterygota</taxon>
        <taxon>Neoptera</taxon>
        <taxon>Endopterygota</taxon>
        <taxon>Coleoptera</taxon>
        <taxon>Polyphaga</taxon>
        <taxon>Elateriformia</taxon>
        <taxon>Elateroidea</taxon>
        <taxon>Lampyridae</taxon>
        <taxon>Lampyrinae</taxon>
        <taxon>Photinus</taxon>
    </lineage>
</organism>
<accession>A0A1Y1N8I2</accession>
<dbReference type="AlphaFoldDB" id="A0A1Y1N8I2"/>
<dbReference type="EMBL" id="GEZM01010013">
    <property type="protein sequence ID" value="JAV94211.1"/>
    <property type="molecule type" value="Transcribed_RNA"/>
</dbReference>
<protein>
    <submittedName>
        <fullName evidence="1">Uncharacterized protein</fullName>
    </submittedName>
</protein>
<proteinExistence type="predicted"/>